<gene>
    <name evidence="3" type="primary">grpE</name>
    <name evidence="6" type="ORF">UU48_C0004G0007</name>
</gene>
<dbReference type="AlphaFoldDB" id="A0A0G0VBE9"/>
<reference evidence="6 7" key="1">
    <citation type="journal article" date="2015" name="Nature">
        <title>rRNA introns, odd ribosomes, and small enigmatic genomes across a large radiation of phyla.</title>
        <authorList>
            <person name="Brown C.T."/>
            <person name="Hug L.A."/>
            <person name="Thomas B.C."/>
            <person name="Sharon I."/>
            <person name="Castelle C.J."/>
            <person name="Singh A."/>
            <person name="Wilkins M.J."/>
            <person name="Williams K.H."/>
            <person name="Banfield J.F."/>
        </authorList>
    </citation>
    <scope>NUCLEOTIDE SEQUENCE [LARGE SCALE GENOMIC DNA]</scope>
</reference>
<dbReference type="GO" id="GO:0051082">
    <property type="term" value="F:unfolded protein binding"/>
    <property type="evidence" value="ECO:0007669"/>
    <property type="project" value="TreeGrafter"/>
</dbReference>
<dbReference type="PANTHER" id="PTHR21237">
    <property type="entry name" value="GRPE PROTEIN"/>
    <property type="match status" value="1"/>
</dbReference>
<keyword evidence="3" id="KW-0963">Cytoplasm</keyword>
<comment type="function">
    <text evidence="3">Participates actively in the response to hyperosmotic and heat shock by preventing the aggregation of stress-denatured proteins, in association with DnaK and GrpE. It is the nucleotide exchange factor for DnaK and may function as a thermosensor. Unfolded proteins bind initially to DnaJ; upon interaction with the DnaJ-bound protein, DnaK hydrolyzes its bound ATP, resulting in the formation of a stable complex. GrpE releases ADP from DnaK; ATP binding to DnaK triggers the release of the substrate protein, thus completing the reaction cycle. Several rounds of ATP-dependent interactions between DnaJ, DnaK and GrpE are required for fully efficient folding.</text>
</comment>
<dbReference type="GO" id="GO:0042803">
    <property type="term" value="F:protein homodimerization activity"/>
    <property type="evidence" value="ECO:0007669"/>
    <property type="project" value="InterPro"/>
</dbReference>
<dbReference type="Pfam" id="PF01025">
    <property type="entry name" value="GrpE"/>
    <property type="match status" value="1"/>
</dbReference>
<comment type="subcellular location">
    <subcellularLocation>
        <location evidence="3">Cytoplasm</location>
    </subcellularLocation>
</comment>
<sequence>MSQNDQPLSEPIQEKGEESTIEHQCEEYLTGWKRALADYDNLKKTLGEEKESLRNILHEGVLLRLFPLVDHFDQALRYQPKNEDPALQNWIKGVLLVRTQLEDVLRSLGAEPFGQSGEIFDPSMHESAGSRSDAVYPDQSILEVLQRGWKIKERIVRPANVIINIHVETTNA</sequence>
<comment type="subunit">
    <text evidence="3">Homodimer.</text>
</comment>
<dbReference type="GO" id="GO:0006457">
    <property type="term" value="P:protein folding"/>
    <property type="evidence" value="ECO:0007669"/>
    <property type="project" value="InterPro"/>
</dbReference>
<comment type="similarity">
    <text evidence="1 3 4">Belongs to the GrpE family.</text>
</comment>
<dbReference type="HAMAP" id="MF_01151">
    <property type="entry name" value="GrpE"/>
    <property type="match status" value="1"/>
</dbReference>
<dbReference type="InterPro" id="IPR009012">
    <property type="entry name" value="GrpE_head"/>
</dbReference>
<organism evidence="6 7">
    <name type="scientific">Candidatus Uhrbacteria bacterium GW2011_GWF2_41_16</name>
    <dbReference type="NCBI Taxonomy" id="1618997"/>
    <lineage>
        <taxon>Bacteria</taxon>
        <taxon>Candidatus Uhriibacteriota</taxon>
    </lineage>
</organism>
<feature type="region of interest" description="Disordered" evidence="5">
    <location>
        <begin position="1"/>
        <end position="20"/>
    </location>
</feature>
<dbReference type="EMBL" id="LCAU01000004">
    <property type="protein sequence ID" value="KKR98214.1"/>
    <property type="molecule type" value="Genomic_DNA"/>
</dbReference>
<keyword evidence="3" id="KW-0346">Stress response</keyword>
<evidence type="ECO:0000256" key="2">
    <source>
        <dbReference type="ARBA" id="ARBA00023186"/>
    </source>
</evidence>
<proteinExistence type="inferred from homology"/>
<dbReference type="InterPro" id="IPR000740">
    <property type="entry name" value="GrpE"/>
</dbReference>
<evidence type="ECO:0000256" key="5">
    <source>
        <dbReference type="SAM" id="MobiDB-lite"/>
    </source>
</evidence>
<dbReference type="GO" id="GO:0005737">
    <property type="term" value="C:cytoplasm"/>
    <property type="evidence" value="ECO:0007669"/>
    <property type="project" value="UniProtKB-SubCell"/>
</dbReference>
<dbReference type="Proteomes" id="UP000034746">
    <property type="component" value="Unassembled WGS sequence"/>
</dbReference>
<dbReference type="GO" id="GO:0051087">
    <property type="term" value="F:protein-folding chaperone binding"/>
    <property type="evidence" value="ECO:0007669"/>
    <property type="project" value="InterPro"/>
</dbReference>
<evidence type="ECO:0000256" key="4">
    <source>
        <dbReference type="RuleBase" id="RU004478"/>
    </source>
</evidence>
<dbReference type="GO" id="GO:0000774">
    <property type="term" value="F:adenyl-nucleotide exchange factor activity"/>
    <property type="evidence" value="ECO:0007669"/>
    <property type="project" value="InterPro"/>
</dbReference>
<accession>A0A0G0VBE9</accession>
<evidence type="ECO:0000313" key="7">
    <source>
        <dbReference type="Proteomes" id="UP000034746"/>
    </source>
</evidence>
<evidence type="ECO:0000313" key="6">
    <source>
        <dbReference type="EMBL" id="KKR98214.1"/>
    </source>
</evidence>
<comment type="caution">
    <text evidence="6">The sequence shown here is derived from an EMBL/GenBank/DDBJ whole genome shotgun (WGS) entry which is preliminary data.</text>
</comment>
<dbReference type="PANTHER" id="PTHR21237:SF23">
    <property type="entry name" value="GRPE PROTEIN HOMOLOG, MITOCHONDRIAL"/>
    <property type="match status" value="1"/>
</dbReference>
<keyword evidence="2 3" id="KW-0143">Chaperone</keyword>
<evidence type="ECO:0000256" key="1">
    <source>
        <dbReference type="ARBA" id="ARBA00009054"/>
    </source>
</evidence>
<dbReference type="SUPFAM" id="SSF58014">
    <property type="entry name" value="Coiled-coil domain of nucleotide exchange factor GrpE"/>
    <property type="match status" value="1"/>
</dbReference>
<evidence type="ECO:0000256" key="3">
    <source>
        <dbReference type="HAMAP-Rule" id="MF_01151"/>
    </source>
</evidence>
<protein>
    <recommendedName>
        <fullName evidence="3">Protein GrpE</fullName>
    </recommendedName>
    <alternativeName>
        <fullName evidence="3">HSP-70 cofactor</fullName>
    </alternativeName>
</protein>
<dbReference type="Gene3D" id="2.30.22.10">
    <property type="entry name" value="Head domain of nucleotide exchange factor GrpE"/>
    <property type="match status" value="1"/>
</dbReference>
<name>A0A0G0VBE9_9BACT</name>
<dbReference type="Gene3D" id="3.90.20.20">
    <property type="match status" value="1"/>
</dbReference>
<dbReference type="InterPro" id="IPR013805">
    <property type="entry name" value="GrpE_CC"/>
</dbReference>
<dbReference type="CDD" id="cd00446">
    <property type="entry name" value="GrpE"/>
    <property type="match status" value="1"/>
</dbReference>
<dbReference type="SUPFAM" id="SSF51064">
    <property type="entry name" value="Head domain of nucleotide exchange factor GrpE"/>
    <property type="match status" value="1"/>
</dbReference>
<dbReference type="PRINTS" id="PR00773">
    <property type="entry name" value="GRPEPROTEIN"/>
</dbReference>